<accession>A0ABU2K6G5</accession>
<organism evidence="2 3">
    <name type="scientific">Blastococcus goldschmidtiae</name>
    <dbReference type="NCBI Taxonomy" id="3075546"/>
    <lineage>
        <taxon>Bacteria</taxon>
        <taxon>Bacillati</taxon>
        <taxon>Actinomycetota</taxon>
        <taxon>Actinomycetes</taxon>
        <taxon>Geodermatophilales</taxon>
        <taxon>Geodermatophilaceae</taxon>
        <taxon>Blastococcus</taxon>
    </lineage>
</organism>
<dbReference type="EMBL" id="JAVREI010000003">
    <property type="protein sequence ID" value="MDT0275762.1"/>
    <property type="molecule type" value="Genomic_DNA"/>
</dbReference>
<keyword evidence="3" id="KW-1185">Reference proteome</keyword>
<protein>
    <recommendedName>
        <fullName evidence="4">Secreted protein</fullName>
    </recommendedName>
</protein>
<evidence type="ECO:0000313" key="3">
    <source>
        <dbReference type="Proteomes" id="UP001183222"/>
    </source>
</evidence>
<dbReference type="Proteomes" id="UP001183222">
    <property type="component" value="Unassembled WGS sequence"/>
</dbReference>
<feature type="chain" id="PRO_5045685497" description="Secreted protein" evidence="1">
    <location>
        <begin position="35"/>
        <end position="284"/>
    </location>
</feature>
<evidence type="ECO:0000256" key="1">
    <source>
        <dbReference type="SAM" id="SignalP"/>
    </source>
</evidence>
<gene>
    <name evidence="2" type="ORF">RM425_07585</name>
</gene>
<dbReference type="RefSeq" id="WP_311344585.1">
    <property type="nucleotide sequence ID" value="NZ_JAVREI010000003.1"/>
</dbReference>
<name>A0ABU2K6G5_9ACTN</name>
<proteinExistence type="predicted"/>
<feature type="signal peptide" evidence="1">
    <location>
        <begin position="1"/>
        <end position="34"/>
    </location>
</feature>
<sequence length="284" mass="30298">MGFGGTRRGRLRSAALVPLAAAATVLALQAPAGAAPSEFDVPVSPSGVDISHPQCDTDLPDERAFAVVGVNGGLATRANPCLAEQLEWAWESNGSVLEQPVAQLYLNTANPGQVRDLVSTWPSAGETPYGDCDGGNSAACSWRYGWERARESVTDFFQPAARDAEVDTLPSSYRWWLDVETMNTWQAGSDDARERNRAAVEGMAAYLDFRRADVGLYSTGQQWARIVGTVPDDSPLAGLPSWLAGSLSLGQAVVACDKPPLVPGGRVTMTQYVPDDLDRNHSCG</sequence>
<evidence type="ECO:0008006" key="4">
    <source>
        <dbReference type="Google" id="ProtNLM"/>
    </source>
</evidence>
<reference evidence="3" key="1">
    <citation type="submission" date="2023-07" db="EMBL/GenBank/DDBJ databases">
        <title>30 novel species of actinomycetes from the DSMZ collection.</title>
        <authorList>
            <person name="Nouioui I."/>
        </authorList>
    </citation>
    <scope>NUCLEOTIDE SEQUENCE [LARGE SCALE GENOMIC DNA]</scope>
    <source>
        <strain evidence="3">DSM 46792</strain>
    </source>
</reference>
<evidence type="ECO:0000313" key="2">
    <source>
        <dbReference type="EMBL" id="MDT0275762.1"/>
    </source>
</evidence>
<comment type="caution">
    <text evidence="2">The sequence shown here is derived from an EMBL/GenBank/DDBJ whole genome shotgun (WGS) entry which is preliminary data.</text>
</comment>
<keyword evidence="1" id="KW-0732">Signal</keyword>